<feature type="domain" description="SnoaL-like" evidence="1">
    <location>
        <begin position="16"/>
        <end position="101"/>
    </location>
</feature>
<reference evidence="3" key="1">
    <citation type="journal article" date="2019" name="Int. J. Syst. Evol. Microbiol.">
        <title>The Global Catalogue of Microorganisms (GCM) 10K type strain sequencing project: providing services to taxonomists for standard genome sequencing and annotation.</title>
        <authorList>
            <consortium name="The Broad Institute Genomics Platform"/>
            <consortium name="The Broad Institute Genome Sequencing Center for Infectious Disease"/>
            <person name="Wu L."/>
            <person name="Ma J."/>
        </authorList>
    </citation>
    <scope>NUCLEOTIDE SEQUENCE [LARGE SCALE GENOMIC DNA]</scope>
    <source>
        <strain evidence="3">JCM 18956</strain>
    </source>
</reference>
<evidence type="ECO:0000313" key="3">
    <source>
        <dbReference type="Proteomes" id="UP001501295"/>
    </source>
</evidence>
<proteinExistence type="predicted"/>
<organism evidence="2 3">
    <name type="scientific">Frondihabitans cladoniiphilus</name>
    <dbReference type="NCBI Taxonomy" id="715785"/>
    <lineage>
        <taxon>Bacteria</taxon>
        <taxon>Bacillati</taxon>
        <taxon>Actinomycetota</taxon>
        <taxon>Actinomycetes</taxon>
        <taxon>Micrococcales</taxon>
        <taxon>Microbacteriaceae</taxon>
        <taxon>Frondihabitans</taxon>
    </lineage>
</organism>
<evidence type="ECO:0000313" key="2">
    <source>
        <dbReference type="EMBL" id="GAA4667990.1"/>
    </source>
</evidence>
<dbReference type="Proteomes" id="UP001501295">
    <property type="component" value="Unassembled WGS sequence"/>
</dbReference>
<evidence type="ECO:0000259" key="1">
    <source>
        <dbReference type="Pfam" id="PF12680"/>
    </source>
</evidence>
<comment type="caution">
    <text evidence="2">The sequence shown here is derived from an EMBL/GenBank/DDBJ whole genome shotgun (WGS) entry which is preliminary data.</text>
</comment>
<dbReference type="Pfam" id="PF12680">
    <property type="entry name" value="SnoaL_2"/>
    <property type="match status" value="1"/>
</dbReference>
<dbReference type="EMBL" id="BAABLM010000001">
    <property type="protein sequence ID" value="GAA4667990.1"/>
    <property type="molecule type" value="Genomic_DNA"/>
</dbReference>
<dbReference type="InterPro" id="IPR037401">
    <property type="entry name" value="SnoaL-like"/>
</dbReference>
<gene>
    <name evidence="2" type="ORF">GCM10025780_08030</name>
</gene>
<accession>A0ABP8VPZ3</accession>
<name>A0ABP8VPZ3_9MICO</name>
<dbReference type="Gene3D" id="3.10.450.50">
    <property type="match status" value="1"/>
</dbReference>
<sequence length="127" mass="14301">MQTQKIVTEAQVASWVEKYLVAWRTNAAADITALFTEAAEYHESPYETDWIGRDEIVAGWQSRWDWQQGGWDFDWNLTSIAGSTVVITGVGHYAKLGTFDNVWTVTFDTAGLCTRFNMINTEQGAAL</sequence>
<dbReference type="SUPFAM" id="SSF54427">
    <property type="entry name" value="NTF2-like"/>
    <property type="match status" value="1"/>
</dbReference>
<protein>
    <recommendedName>
        <fullName evidence="1">SnoaL-like domain-containing protein</fullName>
    </recommendedName>
</protein>
<dbReference type="RefSeq" id="WP_345373450.1">
    <property type="nucleotide sequence ID" value="NZ_BAABLM010000001.1"/>
</dbReference>
<keyword evidence="3" id="KW-1185">Reference proteome</keyword>
<dbReference type="InterPro" id="IPR032710">
    <property type="entry name" value="NTF2-like_dom_sf"/>
</dbReference>